<proteinExistence type="predicted"/>
<evidence type="ECO:0000313" key="2">
    <source>
        <dbReference type="Proteomes" id="UP001241377"/>
    </source>
</evidence>
<accession>A0ACC2V5F4</accession>
<dbReference type="EMBL" id="JASBWR010000118">
    <property type="protein sequence ID" value="KAJ9093812.1"/>
    <property type="molecule type" value="Genomic_DNA"/>
</dbReference>
<dbReference type="Proteomes" id="UP001241377">
    <property type="component" value="Unassembled WGS sequence"/>
</dbReference>
<protein>
    <submittedName>
        <fullName evidence="1">Histone deacetylase (Class I) Clr6</fullName>
    </submittedName>
</protein>
<organism evidence="1 2">
    <name type="scientific">Naganishia cerealis</name>
    <dbReference type="NCBI Taxonomy" id="610337"/>
    <lineage>
        <taxon>Eukaryota</taxon>
        <taxon>Fungi</taxon>
        <taxon>Dikarya</taxon>
        <taxon>Basidiomycota</taxon>
        <taxon>Agaricomycotina</taxon>
        <taxon>Tremellomycetes</taxon>
        <taxon>Filobasidiales</taxon>
        <taxon>Filobasidiaceae</taxon>
        <taxon>Naganishia</taxon>
    </lineage>
</organism>
<reference evidence="1" key="1">
    <citation type="submission" date="2023-04" db="EMBL/GenBank/DDBJ databases">
        <title>Draft Genome sequencing of Naganishia species isolated from polar environments using Oxford Nanopore Technology.</title>
        <authorList>
            <person name="Leo P."/>
            <person name="Venkateswaran K."/>
        </authorList>
    </citation>
    <scope>NUCLEOTIDE SEQUENCE</scope>
    <source>
        <strain evidence="1">MNA-CCFEE 5261</strain>
    </source>
</reference>
<sequence>MAPSDPPPAGKTDAEKRNDADDWAVEPVNGAKRVYYDHDVGNFSYGIGHPMKPHRMRMTHNLVLNYGMLDQMQLYRPIRATKTQLTRFHTDEYIDLLEQVMPETAEELTGGGTRCLTGEDCPAFEGVFEFCTISAGGSIGAAERINEGSADIAINWAGGLHHAKKTEASGFCYVNDIVLGILELLRHHPRVLYIDIDIHHGDGVEEAFYSTDRVMTCSFHKFGDYFPGTGDVKDTGIKAGKNYAVNVPLRDGINDTSFPTIFEPVCPAVRRSHQAPYSLSPLSLFFDGLFRSQVIQHIMEWYRPTAVVLQCGADSLAGDKLGCFNLSMHGHGNCAKFVKSFGLPTIMVGGGGYTTKNVSRAWTNETSVMCGVQLDENLPYNDYLEYYGPRYKLEVLSNNMDDYNSKEYLNSIKARIIDNLRNLPFAPGVQMQQVPNISLGKAIGVHTTSAAAANEDVDFELDAKIRDIMKAKASGDASSDGDEDMESDEDSGPVPAYPRLGSRAKRQGGLAASKGKSPAGSTPGASGIRGGATGANGRAKGKQPSIVQGYTAGFDAEARAAAGNGSSTNIGGGSHAPPRRKRTFFSAQLAGLPPLLPLGRASGSSSMNGAVNGRSTVATHSKQAGGKTGTGAKSGGGDGKRSRRGSPMSVS</sequence>
<comment type="caution">
    <text evidence="1">The sequence shown here is derived from an EMBL/GenBank/DDBJ whole genome shotgun (WGS) entry which is preliminary data.</text>
</comment>
<evidence type="ECO:0000313" key="1">
    <source>
        <dbReference type="EMBL" id="KAJ9093812.1"/>
    </source>
</evidence>
<gene>
    <name evidence="1" type="primary">CLR6</name>
    <name evidence="1" type="ORF">QFC19_008189</name>
</gene>
<name>A0ACC2V5F4_9TREE</name>
<keyword evidence="2" id="KW-1185">Reference proteome</keyword>